<evidence type="ECO:0000256" key="1">
    <source>
        <dbReference type="SAM" id="MobiDB-lite"/>
    </source>
</evidence>
<keyword evidence="3" id="KW-1185">Reference proteome</keyword>
<accession>A0AAW0R2V5</accession>
<comment type="caution">
    <text evidence="2">The sequence shown here is derived from an EMBL/GenBank/DDBJ whole genome shotgun (WGS) entry which is preliminary data.</text>
</comment>
<name>A0AAW0R2V5_9PEZI</name>
<gene>
    <name evidence="2" type="ORF">PG999_005667</name>
</gene>
<sequence length="369" mass="41451">MPVKWNPSSHFVPARNSRHRTACLALYKALLTVAPKVRLPPDLVTAFGPRRHPIVHHVRAAFRRNRADTSPRLVYPALQAGYRLLALLSRTTTAPPTDESPSPSSPEHAAVEAFLRARLAERDKSKASQALHPPNSRNPPRPAREPRPGTRPLLVKTSPDPTPENPFPKPKYAVAHRPLPLAELGGTGRRQVPRLEMAMDFPFLRFTKPQPGVLSRVLHTKLKKRVERQATWTRMKDEDVLDAQEEDSWEQEVAKLQRAEKQPRRDGTAGDNDGMYAATIRDHGMGYIRDMLTKEREDSVARADAMRDLIKAETALQLKEKEERRLERLRKWTAKMEDRQGGNAGAKASPVKSHAATKGGLGAKFRSIL</sequence>
<feature type="region of interest" description="Disordered" evidence="1">
    <location>
        <begin position="332"/>
        <end position="357"/>
    </location>
</feature>
<proteinExistence type="predicted"/>
<dbReference type="EMBL" id="JAQQWP010000004">
    <property type="protein sequence ID" value="KAK8121547.1"/>
    <property type="molecule type" value="Genomic_DNA"/>
</dbReference>
<feature type="compositionally biased region" description="Basic and acidic residues" evidence="1">
    <location>
        <begin position="256"/>
        <end position="268"/>
    </location>
</feature>
<dbReference type="Proteomes" id="UP001392437">
    <property type="component" value="Unassembled WGS sequence"/>
</dbReference>
<organism evidence="2 3">
    <name type="scientific">Apiospora kogelbergensis</name>
    <dbReference type="NCBI Taxonomy" id="1337665"/>
    <lineage>
        <taxon>Eukaryota</taxon>
        <taxon>Fungi</taxon>
        <taxon>Dikarya</taxon>
        <taxon>Ascomycota</taxon>
        <taxon>Pezizomycotina</taxon>
        <taxon>Sordariomycetes</taxon>
        <taxon>Xylariomycetidae</taxon>
        <taxon>Amphisphaeriales</taxon>
        <taxon>Apiosporaceae</taxon>
        <taxon>Apiospora</taxon>
    </lineage>
</organism>
<evidence type="ECO:0000313" key="3">
    <source>
        <dbReference type="Proteomes" id="UP001392437"/>
    </source>
</evidence>
<evidence type="ECO:0000313" key="2">
    <source>
        <dbReference type="EMBL" id="KAK8121547.1"/>
    </source>
</evidence>
<dbReference type="AlphaFoldDB" id="A0AAW0R2V5"/>
<protein>
    <recommendedName>
        <fullName evidence="4">DNA repair protein</fullName>
    </recommendedName>
</protein>
<evidence type="ECO:0008006" key="4">
    <source>
        <dbReference type="Google" id="ProtNLM"/>
    </source>
</evidence>
<feature type="region of interest" description="Disordered" evidence="1">
    <location>
        <begin position="256"/>
        <end position="276"/>
    </location>
</feature>
<feature type="region of interest" description="Disordered" evidence="1">
    <location>
        <begin position="122"/>
        <end position="172"/>
    </location>
</feature>
<feature type="compositionally biased region" description="Pro residues" evidence="1">
    <location>
        <begin position="160"/>
        <end position="169"/>
    </location>
</feature>
<reference evidence="2 3" key="1">
    <citation type="submission" date="2023-01" db="EMBL/GenBank/DDBJ databases">
        <title>Analysis of 21 Apiospora genomes using comparative genomics revels a genus with tremendous synthesis potential of carbohydrate active enzymes and secondary metabolites.</title>
        <authorList>
            <person name="Sorensen T."/>
        </authorList>
    </citation>
    <scope>NUCLEOTIDE SEQUENCE [LARGE SCALE GENOMIC DNA]</scope>
    <source>
        <strain evidence="2 3">CBS 117206</strain>
    </source>
</reference>